<keyword evidence="7" id="KW-0472">Membrane</keyword>
<dbReference type="PANTHER" id="PTHR42781">
    <property type="entry name" value="SPERMIDINE/PUTRESCINE IMPORT ATP-BINDING PROTEIN POTA"/>
    <property type="match status" value="1"/>
</dbReference>
<keyword evidence="10" id="KW-1185">Reference proteome</keyword>
<dbReference type="GO" id="GO:0016887">
    <property type="term" value="F:ATP hydrolysis activity"/>
    <property type="evidence" value="ECO:0007669"/>
    <property type="project" value="InterPro"/>
</dbReference>
<dbReference type="AlphaFoldDB" id="A0A4R5VCT0"/>
<feature type="domain" description="ABC transporter" evidence="8">
    <location>
        <begin position="2"/>
        <end position="230"/>
    </location>
</feature>
<keyword evidence="4" id="KW-0547">Nucleotide-binding</keyword>
<evidence type="ECO:0000256" key="7">
    <source>
        <dbReference type="ARBA" id="ARBA00023136"/>
    </source>
</evidence>
<accession>A0A4R5VCT0</accession>
<keyword evidence="3" id="KW-0997">Cell inner membrane</keyword>
<dbReference type="InterPro" id="IPR003593">
    <property type="entry name" value="AAA+_ATPase"/>
</dbReference>
<evidence type="ECO:0000313" key="10">
    <source>
        <dbReference type="Proteomes" id="UP000295301"/>
    </source>
</evidence>
<keyword evidence="2" id="KW-1003">Cell membrane</keyword>
<keyword evidence="5 9" id="KW-0067">ATP-binding</keyword>
<dbReference type="SUPFAM" id="SSF52540">
    <property type="entry name" value="P-loop containing nucleoside triphosphate hydrolases"/>
    <property type="match status" value="1"/>
</dbReference>
<dbReference type="InterPro" id="IPR003439">
    <property type="entry name" value="ABC_transporter-like_ATP-bd"/>
</dbReference>
<dbReference type="PROSITE" id="PS00211">
    <property type="entry name" value="ABC_TRANSPORTER_1"/>
    <property type="match status" value="1"/>
</dbReference>
<proteinExistence type="predicted"/>
<dbReference type="InterPro" id="IPR027417">
    <property type="entry name" value="P-loop_NTPase"/>
</dbReference>
<evidence type="ECO:0000313" key="9">
    <source>
        <dbReference type="EMBL" id="TDK50019.1"/>
    </source>
</evidence>
<dbReference type="Gene3D" id="3.40.50.300">
    <property type="entry name" value="P-loop containing nucleotide triphosphate hydrolases"/>
    <property type="match status" value="1"/>
</dbReference>
<dbReference type="OrthoDB" id="9802264at2"/>
<dbReference type="Proteomes" id="UP000295301">
    <property type="component" value="Unassembled WGS sequence"/>
</dbReference>
<keyword evidence="6" id="KW-1278">Translocase</keyword>
<comment type="caution">
    <text evidence="9">The sequence shown here is derived from an EMBL/GenBank/DDBJ whole genome shotgun (WGS) entry which is preliminary data.</text>
</comment>
<dbReference type="PROSITE" id="PS50893">
    <property type="entry name" value="ABC_TRANSPORTER_2"/>
    <property type="match status" value="1"/>
</dbReference>
<name>A0A4R5VCT0_9RHOB</name>
<evidence type="ECO:0000256" key="2">
    <source>
        <dbReference type="ARBA" id="ARBA00022475"/>
    </source>
</evidence>
<evidence type="ECO:0000256" key="1">
    <source>
        <dbReference type="ARBA" id="ARBA00022448"/>
    </source>
</evidence>
<gene>
    <name evidence="9" type="ORF">E1832_07600</name>
</gene>
<dbReference type="SMART" id="SM00382">
    <property type="entry name" value="AAA"/>
    <property type="match status" value="1"/>
</dbReference>
<evidence type="ECO:0000259" key="8">
    <source>
        <dbReference type="PROSITE" id="PS50893"/>
    </source>
</evidence>
<protein>
    <submittedName>
        <fullName evidence="9">ATP-binding cassette domain-containing protein</fullName>
    </submittedName>
</protein>
<keyword evidence="1" id="KW-0813">Transport</keyword>
<dbReference type="GO" id="GO:0005524">
    <property type="term" value="F:ATP binding"/>
    <property type="evidence" value="ECO:0007669"/>
    <property type="project" value="UniProtKB-KW"/>
</dbReference>
<dbReference type="EMBL" id="SMUV01000059">
    <property type="protein sequence ID" value="TDK50019.1"/>
    <property type="molecule type" value="Genomic_DNA"/>
</dbReference>
<sequence>MLRLEDAVIRNGEFTVRADWAVDGGARVAVIGPSGAGKTTLIEAIAGFRPLERGRILWDGRDITGDAPGKRPVAMLFQDGNLFPHLTVAENAGLGLRPDLRLNAEQKARVRAALTRVGLAGLEDRKPGALSGGQQSRAALARVLLQDRPLLLLDEPFAALGPALKVEMLDLVAALAEETGATLLMISHDPDDARRIADQAILVAVGTAHPPQPTAALLDNPPPALRDYLGET</sequence>
<dbReference type="Pfam" id="PF00005">
    <property type="entry name" value="ABC_tran"/>
    <property type="match status" value="1"/>
</dbReference>
<organism evidence="9 10">
    <name type="scientific">Antarcticimicrobium luteum</name>
    <dbReference type="NCBI Taxonomy" id="2547397"/>
    <lineage>
        <taxon>Bacteria</taxon>
        <taxon>Pseudomonadati</taxon>
        <taxon>Pseudomonadota</taxon>
        <taxon>Alphaproteobacteria</taxon>
        <taxon>Rhodobacterales</taxon>
        <taxon>Paracoccaceae</taxon>
        <taxon>Antarcticimicrobium</taxon>
    </lineage>
</organism>
<dbReference type="InterPro" id="IPR017871">
    <property type="entry name" value="ABC_transporter-like_CS"/>
</dbReference>
<evidence type="ECO:0000256" key="6">
    <source>
        <dbReference type="ARBA" id="ARBA00022967"/>
    </source>
</evidence>
<dbReference type="RefSeq" id="WP_133359138.1">
    <property type="nucleotide sequence ID" value="NZ_SMUV01000059.1"/>
</dbReference>
<evidence type="ECO:0000256" key="4">
    <source>
        <dbReference type="ARBA" id="ARBA00022741"/>
    </source>
</evidence>
<evidence type="ECO:0000256" key="3">
    <source>
        <dbReference type="ARBA" id="ARBA00022519"/>
    </source>
</evidence>
<dbReference type="PANTHER" id="PTHR42781:SF1">
    <property type="entry name" value="THIAMINE IMPORT ATP-BINDING PROTEIN THIQ"/>
    <property type="match status" value="1"/>
</dbReference>
<evidence type="ECO:0000256" key="5">
    <source>
        <dbReference type="ARBA" id="ARBA00022840"/>
    </source>
</evidence>
<dbReference type="InterPro" id="IPR050093">
    <property type="entry name" value="ABC_SmlMolc_Importer"/>
</dbReference>
<reference evidence="9 10" key="1">
    <citation type="submission" date="2019-03" db="EMBL/GenBank/DDBJ databases">
        <title>Ruegeria lutea sp. nov., a novel strain, isolated from marine sediment, the Masan Bay, South Korea.</title>
        <authorList>
            <person name="Kim J."/>
            <person name="Kim D.-Y."/>
            <person name="Lee S.-S."/>
        </authorList>
    </citation>
    <scope>NUCLEOTIDE SEQUENCE [LARGE SCALE GENOMIC DNA]</scope>
    <source>
        <strain evidence="9 10">318-1</strain>
    </source>
</reference>